<protein>
    <submittedName>
        <fullName evidence="2">Uncharacterized protein</fullName>
    </submittedName>
</protein>
<feature type="compositionally biased region" description="Polar residues" evidence="1">
    <location>
        <begin position="24"/>
        <end position="33"/>
    </location>
</feature>
<reference evidence="2" key="1">
    <citation type="submission" date="2017-12" db="EMBL/GenBank/DDBJ databases">
        <title>Complete sequence of the circular Naegleria gruberi (strain EGB) rDNA-containing extrachromosomal element.</title>
        <authorList>
            <person name="Mullican J.C."/>
            <person name="Chapman N.M."/>
            <person name="Tracy S.M."/>
        </authorList>
    </citation>
    <scope>NUCLEOTIDE SEQUENCE</scope>
    <source>
        <strain evidence="2">EGB</strain>
    </source>
</reference>
<feature type="compositionally biased region" description="Basic and acidic residues" evidence="1">
    <location>
        <begin position="162"/>
        <end position="173"/>
    </location>
</feature>
<sequence>MKGGGHPQPLRLGAKAARNCGALLTNQPNLTRHQPTSPPASQPPATRPLAHPGHACGRGTLQPAGRTHGHSHGQRSNPLPALTPGLSREPPACVTREPRRAPQPSGPTAAPGADSDTSTAAFWAAHSQTAAFWAAQILPAYHRSPLGCPTTTASEAWTEGKPLTRDEPAVFQY</sequence>
<evidence type="ECO:0000256" key="1">
    <source>
        <dbReference type="SAM" id="MobiDB-lite"/>
    </source>
</evidence>
<accession>A0A2H5CLG5</accession>
<name>A0A2H5CLG5_NAEGR</name>
<feature type="region of interest" description="Disordered" evidence="1">
    <location>
        <begin position="1"/>
        <end position="117"/>
    </location>
</feature>
<feature type="region of interest" description="Disordered" evidence="1">
    <location>
        <begin position="152"/>
        <end position="173"/>
    </location>
</feature>
<evidence type="ECO:0000313" key="2">
    <source>
        <dbReference type="EMBL" id="AUH25139.1"/>
    </source>
</evidence>
<feature type="compositionally biased region" description="Pro residues" evidence="1">
    <location>
        <begin position="36"/>
        <end position="46"/>
    </location>
</feature>
<dbReference type="AlphaFoldDB" id="A0A2H5CLG5"/>
<dbReference type="EMBL" id="MG699123">
    <property type="protein sequence ID" value="AUH25139.1"/>
    <property type="molecule type" value="Genomic_DNA"/>
</dbReference>
<proteinExistence type="predicted"/>
<organism evidence="2">
    <name type="scientific">Naegleria gruberi</name>
    <name type="common">Amoeba</name>
    <dbReference type="NCBI Taxonomy" id="5762"/>
    <lineage>
        <taxon>Eukaryota</taxon>
        <taxon>Discoba</taxon>
        <taxon>Heterolobosea</taxon>
        <taxon>Tetramitia</taxon>
        <taxon>Eutetramitia</taxon>
        <taxon>Vahlkampfiidae</taxon>
        <taxon>Naegleria</taxon>
    </lineage>
</organism>